<dbReference type="SUPFAM" id="SSF102114">
    <property type="entry name" value="Radical SAM enzymes"/>
    <property type="match status" value="1"/>
</dbReference>
<dbReference type="Proteomes" id="UP000000254">
    <property type="component" value="Chromosome"/>
</dbReference>
<feature type="domain" description="Radical SAM core" evidence="5">
    <location>
        <begin position="26"/>
        <end position="247"/>
    </location>
</feature>
<keyword evidence="3" id="KW-0408">Iron</keyword>
<dbReference type="Pfam" id="PF04055">
    <property type="entry name" value="Radical_SAM"/>
    <property type="match status" value="1"/>
</dbReference>
<dbReference type="KEGG" id="smr:Smar_0190"/>
<dbReference type="InterPro" id="IPR058240">
    <property type="entry name" value="rSAM_sf"/>
</dbReference>
<sequence>MDDIMIRASLWSLVKLGLMDGPQISYPMNIIYLLQYSDKGCLAHCKFCAQSIMSSLSKKFLSRITWPPIGLSKVVNALKQHGDEIKRICLQTIIKPWFLDEALKIIREINDNVPELPISLAITPISSKYLEEFKGYGVDYLGVGLDASSPRIFRIVNKPYSWRIYMKFINEAIKVYGYRRVIVHLIVGLGEKPLELYKLMEDLIMRGADIALFAYTPIDKGLMRPEINILRYREAQIIRYFLLKGYRLNEILDKSIRVNNDILEEIVRHIEKYMGIFITSGCPYCNRPYYNESPRGPFYNFYSRNHVMKYLDSIISELEKLRNR</sequence>
<keyword evidence="2" id="KW-0479">Metal-binding</keyword>
<dbReference type="CDD" id="cd01335">
    <property type="entry name" value="Radical_SAM"/>
    <property type="match status" value="1"/>
</dbReference>
<dbReference type="SFLD" id="SFLDS00029">
    <property type="entry name" value="Radical_SAM"/>
    <property type="match status" value="1"/>
</dbReference>
<protein>
    <submittedName>
        <fullName evidence="6">Radical SAM domain protein</fullName>
    </submittedName>
</protein>
<dbReference type="InterPro" id="IPR007197">
    <property type="entry name" value="rSAM"/>
</dbReference>
<evidence type="ECO:0000256" key="4">
    <source>
        <dbReference type="ARBA" id="ARBA00023014"/>
    </source>
</evidence>
<keyword evidence="7" id="KW-1185">Reference proteome</keyword>
<dbReference type="OrthoDB" id="15118at2157"/>
<dbReference type="SFLD" id="SFLDG01098">
    <property type="entry name" value="Uncharacterised_Radical_SAM_Su"/>
    <property type="match status" value="1"/>
</dbReference>
<dbReference type="SMART" id="SM00729">
    <property type="entry name" value="Elp3"/>
    <property type="match status" value="1"/>
</dbReference>
<reference evidence="6 7" key="2">
    <citation type="journal article" date="2009" name="Stand. Genomic Sci.">
        <title>Complete genome sequence of Staphylothermus marinus Stetter and Fiala 1986 type strain F1.</title>
        <authorList>
            <person name="Anderson I.J."/>
            <person name="Sun H."/>
            <person name="Lapidus A."/>
            <person name="Copeland A."/>
            <person name="Glavina Del Rio T."/>
            <person name="Tice H."/>
            <person name="Dalin E."/>
            <person name="Lucas S."/>
            <person name="Barry K."/>
            <person name="Land M."/>
            <person name="Richardson P."/>
            <person name="Huber H."/>
            <person name="Kyrpides N.C."/>
        </authorList>
    </citation>
    <scope>NUCLEOTIDE SEQUENCE [LARGE SCALE GENOMIC DNA]</scope>
    <source>
        <strain evidence="7">ATCC 43588 / DSM 3639 / JCM 9404 / F1</strain>
    </source>
</reference>
<keyword evidence="4" id="KW-0411">Iron-sulfur</keyword>
<keyword evidence="1" id="KW-0949">S-adenosyl-L-methionine</keyword>
<dbReference type="eggNOG" id="arCOG00662">
    <property type="taxonomic scope" value="Archaea"/>
</dbReference>
<dbReference type="AlphaFoldDB" id="A3DKZ3"/>
<evidence type="ECO:0000256" key="2">
    <source>
        <dbReference type="ARBA" id="ARBA00022723"/>
    </source>
</evidence>
<proteinExistence type="predicted"/>
<reference evidence="7" key="1">
    <citation type="journal article" date="2009" name="BMC Genomics">
        <title>The complete genome sequence of Staphylothermus marinus reveals differences in sulfur metabolism among heterotrophic Crenarchaeota.</title>
        <authorList>
            <person name="Anderson I.J."/>
            <person name="Dharmarajan L."/>
            <person name="Rodriguez J."/>
            <person name="Hooper S."/>
            <person name="Porat I."/>
            <person name="Ulrich L.E."/>
            <person name="Elkins J.G."/>
            <person name="Mavromatis K."/>
            <person name="Sun H."/>
            <person name="Land M."/>
            <person name="Lapidus A."/>
            <person name="Lucas S."/>
            <person name="Barry K."/>
            <person name="Huber H."/>
            <person name="Zhulin I.B."/>
            <person name="Whitman W.B."/>
            <person name="Mukhopadhyay B."/>
            <person name="Woese C."/>
            <person name="Bristow J."/>
            <person name="Kyrpides N."/>
        </authorList>
    </citation>
    <scope>NUCLEOTIDE SEQUENCE [LARGE SCALE GENOMIC DNA]</scope>
    <source>
        <strain evidence="7">ATCC 43588 / DSM 3639 / JCM 9404 / F1</strain>
    </source>
</reference>
<dbReference type="PROSITE" id="PS51918">
    <property type="entry name" value="RADICAL_SAM"/>
    <property type="match status" value="1"/>
</dbReference>
<organism evidence="6 7">
    <name type="scientific">Staphylothermus marinus (strain ATCC 43588 / DSM 3639 / JCM 9404 / F1)</name>
    <dbReference type="NCBI Taxonomy" id="399550"/>
    <lineage>
        <taxon>Archaea</taxon>
        <taxon>Thermoproteota</taxon>
        <taxon>Thermoprotei</taxon>
        <taxon>Desulfurococcales</taxon>
        <taxon>Desulfurococcaceae</taxon>
        <taxon>Staphylothermus</taxon>
    </lineage>
</organism>
<gene>
    <name evidence="6" type="ordered locus">Smar_0190</name>
</gene>
<dbReference type="InterPro" id="IPR006638">
    <property type="entry name" value="Elp3/MiaA/NifB-like_rSAM"/>
</dbReference>
<dbReference type="Gene3D" id="3.20.20.70">
    <property type="entry name" value="Aldolase class I"/>
    <property type="match status" value="1"/>
</dbReference>
<evidence type="ECO:0000313" key="7">
    <source>
        <dbReference type="Proteomes" id="UP000000254"/>
    </source>
</evidence>
<dbReference type="InterPro" id="IPR013785">
    <property type="entry name" value="Aldolase_TIM"/>
</dbReference>
<dbReference type="HOGENOM" id="CLU_054041_0_0_2"/>
<dbReference type="GO" id="GO:0051536">
    <property type="term" value="F:iron-sulfur cluster binding"/>
    <property type="evidence" value="ECO:0007669"/>
    <property type="project" value="UniProtKB-KW"/>
</dbReference>
<dbReference type="GO" id="GO:0046872">
    <property type="term" value="F:metal ion binding"/>
    <property type="evidence" value="ECO:0007669"/>
    <property type="project" value="UniProtKB-KW"/>
</dbReference>
<name>A3DKZ3_STAMF</name>
<dbReference type="GO" id="GO:0003824">
    <property type="term" value="F:catalytic activity"/>
    <property type="evidence" value="ECO:0007669"/>
    <property type="project" value="InterPro"/>
</dbReference>
<dbReference type="EMBL" id="CP000575">
    <property type="protein sequence ID" value="ABN69303.1"/>
    <property type="molecule type" value="Genomic_DNA"/>
</dbReference>
<dbReference type="STRING" id="399550.Smar_0190"/>
<dbReference type="RefSeq" id="WP_011838494.1">
    <property type="nucleotide sequence ID" value="NC_009033.1"/>
</dbReference>
<dbReference type="GeneID" id="4907980"/>
<evidence type="ECO:0000313" key="6">
    <source>
        <dbReference type="EMBL" id="ABN69303.1"/>
    </source>
</evidence>
<evidence type="ECO:0000256" key="3">
    <source>
        <dbReference type="ARBA" id="ARBA00023004"/>
    </source>
</evidence>
<accession>A3DKZ3</accession>
<evidence type="ECO:0000259" key="5">
    <source>
        <dbReference type="PROSITE" id="PS51918"/>
    </source>
</evidence>
<evidence type="ECO:0000256" key="1">
    <source>
        <dbReference type="ARBA" id="ARBA00022691"/>
    </source>
</evidence>